<dbReference type="Pfam" id="PF13439">
    <property type="entry name" value="Glyco_transf_4"/>
    <property type="match status" value="1"/>
</dbReference>
<keyword evidence="3" id="KW-0808">Transferase</keyword>
<dbReference type="Pfam" id="PF00534">
    <property type="entry name" value="Glycos_transf_1"/>
    <property type="match status" value="1"/>
</dbReference>
<dbReference type="InterPro" id="IPR028098">
    <property type="entry name" value="Glyco_trans_4-like_N"/>
</dbReference>
<accession>A0A4V2JH80</accession>
<evidence type="ECO:0000313" key="3">
    <source>
        <dbReference type="EMBL" id="TBO44281.1"/>
    </source>
</evidence>
<dbReference type="Gene3D" id="3.40.50.2000">
    <property type="entry name" value="Glycogen Phosphorylase B"/>
    <property type="match status" value="2"/>
</dbReference>
<dbReference type="RefSeq" id="WP_131028361.1">
    <property type="nucleotide sequence ID" value="NZ_SIXF01000002.1"/>
</dbReference>
<dbReference type="SUPFAM" id="SSF53756">
    <property type="entry name" value="UDP-Glycosyltransferase/glycogen phosphorylase"/>
    <property type="match status" value="1"/>
</dbReference>
<dbReference type="InterPro" id="IPR001296">
    <property type="entry name" value="Glyco_trans_1"/>
</dbReference>
<dbReference type="GO" id="GO:0016757">
    <property type="term" value="F:glycosyltransferase activity"/>
    <property type="evidence" value="ECO:0007669"/>
    <property type="project" value="InterPro"/>
</dbReference>
<comment type="caution">
    <text evidence="3">The sequence shown here is derived from an EMBL/GenBank/DDBJ whole genome shotgun (WGS) entry which is preliminary data.</text>
</comment>
<protein>
    <submittedName>
        <fullName evidence="3">Glycosyltransferase family 1 protein</fullName>
    </submittedName>
</protein>
<keyword evidence="4" id="KW-1185">Reference proteome</keyword>
<reference evidence="3 4" key="1">
    <citation type="submission" date="2019-02" db="EMBL/GenBank/DDBJ databases">
        <title>Pedobacter kyonggii whole genome sequence analysis.</title>
        <authorList>
            <person name="Dahal R.H."/>
        </authorList>
    </citation>
    <scope>NUCLEOTIDE SEQUENCE [LARGE SCALE GENOMIC DNA]</scope>
    <source>
        <strain evidence="3 4">K-4-11-1</strain>
    </source>
</reference>
<dbReference type="AlphaFoldDB" id="A0A4V2JH80"/>
<proteinExistence type="predicted"/>
<dbReference type="CDD" id="cd03808">
    <property type="entry name" value="GT4_CapM-like"/>
    <property type="match status" value="1"/>
</dbReference>
<evidence type="ECO:0000313" key="4">
    <source>
        <dbReference type="Proteomes" id="UP000291819"/>
    </source>
</evidence>
<gene>
    <name evidence="3" type="ORF">EYS08_02930</name>
</gene>
<feature type="domain" description="Glycosyl transferase family 1" evidence="1">
    <location>
        <begin position="197"/>
        <end position="359"/>
    </location>
</feature>
<feature type="domain" description="Glycosyltransferase subfamily 4-like N-terminal" evidence="2">
    <location>
        <begin position="20"/>
        <end position="172"/>
    </location>
</feature>
<dbReference type="Proteomes" id="UP000291819">
    <property type="component" value="Unassembled WGS sequence"/>
</dbReference>
<organism evidence="3 4">
    <name type="scientific">Pedobacter kyonggii</name>
    <dbReference type="NCBI Taxonomy" id="1926871"/>
    <lineage>
        <taxon>Bacteria</taxon>
        <taxon>Pseudomonadati</taxon>
        <taxon>Bacteroidota</taxon>
        <taxon>Sphingobacteriia</taxon>
        <taxon>Sphingobacteriales</taxon>
        <taxon>Sphingobacteriaceae</taxon>
        <taxon>Pedobacter</taxon>
    </lineage>
</organism>
<dbReference type="OrthoDB" id="7560678at2"/>
<evidence type="ECO:0000259" key="2">
    <source>
        <dbReference type="Pfam" id="PF13439"/>
    </source>
</evidence>
<evidence type="ECO:0000259" key="1">
    <source>
        <dbReference type="Pfam" id="PF00534"/>
    </source>
</evidence>
<sequence length="387" mass="44182">MQPNKNNKTRILLGLEAADGGALKHVIYLANYLNKNLFDVTVILSPRSDNTYDILKSMTDIGVRLVFIPMIRNVNPLKDFISFVRIFSFLNKNTFDIVHAHSSKAGALFRVAAWFKKVPLTIYTPHCFYFQTKKGLGRTYYILIEKMLGKITDYIVVSELEKNYGLKYGIADGNKMLNINNAVKFNEYQHHDSCFVKKKFGLDENCIVVGSVGRLVEQKDWATYLYAAKRLLSSFPKVIFLIVGDGELYDGLKELTASLEIADNVRIMGYSANISEIYSIIDIYVSTSLWEGLPYVFLEAMWYKKPIIATQSGDVGNVIKDGLNGYLIPQKDHIHLSDKIQELILNKAMCVQFGEEGYKIVSRNFSFEEFIDKHEKLYLSHHQSSEI</sequence>
<dbReference type="PANTHER" id="PTHR12526">
    <property type="entry name" value="GLYCOSYLTRANSFERASE"/>
    <property type="match status" value="1"/>
</dbReference>
<name>A0A4V2JH80_9SPHI</name>
<dbReference type="EMBL" id="SIXF01000002">
    <property type="protein sequence ID" value="TBO44281.1"/>
    <property type="molecule type" value="Genomic_DNA"/>
</dbReference>